<keyword evidence="3 10" id="KW-0812">Transmembrane</keyword>
<feature type="transmembrane region" description="Helical" evidence="10">
    <location>
        <begin position="363"/>
        <end position="391"/>
    </location>
</feature>
<proteinExistence type="inferred from homology"/>
<dbReference type="OrthoDB" id="6500128at2759"/>
<dbReference type="GeneID" id="30010866"/>
<dbReference type="PROSITE" id="PS50893">
    <property type="entry name" value="ABC_TRANSPORTER_2"/>
    <property type="match status" value="1"/>
</dbReference>
<evidence type="ECO:0000313" key="14">
    <source>
        <dbReference type="Proteomes" id="UP000078343"/>
    </source>
</evidence>
<feature type="compositionally biased region" description="Basic and acidic residues" evidence="9">
    <location>
        <begin position="830"/>
        <end position="848"/>
    </location>
</feature>
<gene>
    <name evidence="13" type="ORF">AYL99_06698</name>
</gene>
<keyword evidence="2" id="KW-0813">Transport</keyword>
<feature type="region of interest" description="Disordered" evidence="9">
    <location>
        <begin position="999"/>
        <end position="1136"/>
    </location>
</feature>
<dbReference type="InterPro" id="IPR039421">
    <property type="entry name" value="Type_1_exporter"/>
</dbReference>
<dbReference type="GO" id="GO:0016020">
    <property type="term" value="C:membrane"/>
    <property type="evidence" value="ECO:0007669"/>
    <property type="project" value="UniProtKB-SubCell"/>
</dbReference>
<dbReference type="Pfam" id="PF00005">
    <property type="entry name" value="ABC_tran"/>
    <property type="match status" value="1"/>
</dbReference>
<dbReference type="CDD" id="cd18583">
    <property type="entry name" value="ABC_6TM_HMT1"/>
    <property type="match status" value="1"/>
</dbReference>
<evidence type="ECO:0008006" key="15">
    <source>
        <dbReference type="Google" id="ProtNLM"/>
    </source>
</evidence>
<evidence type="ECO:0000256" key="10">
    <source>
        <dbReference type="SAM" id="Phobius"/>
    </source>
</evidence>
<feature type="transmembrane region" description="Helical" evidence="10">
    <location>
        <begin position="277"/>
        <end position="295"/>
    </location>
</feature>
<dbReference type="InterPro" id="IPR011527">
    <property type="entry name" value="ABC1_TM_dom"/>
</dbReference>
<dbReference type="Gene3D" id="1.20.1560.10">
    <property type="entry name" value="ABC transporter type 1, transmembrane domain"/>
    <property type="match status" value="1"/>
</dbReference>
<evidence type="ECO:0000256" key="3">
    <source>
        <dbReference type="ARBA" id="ARBA00022692"/>
    </source>
</evidence>
<feature type="region of interest" description="Disordered" evidence="9">
    <location>
        <begin position="830"/>
        <end position="877"/>
    </location>
</feature>
<evidence type="ECO:0000256" key="4">
    <source>
        <dbReference type="ARBA" id="ARBA00022741"/>
    </source>
</evidence>
<evidence type="ECO:0000256" key="6">
    <source>
        <dbReference type="ARBA" id="ARBA00022989"/>
    </source>
</evidence>
<dbReference type="InterPro" id="IPR003593">
    <property type="entry name" value="AAA+_ATPase"/>
</dbReference>
<evidence type="ECO:0000313" key="13">
    <source>
        <dbReference type="EMBL" id="OAP59400.1"/>
    </source>
</evidence>
<feature type="region of interest" description="Disordered" evidence="9">
    <location>
        <begin position="889"/>
        <end position="912"/>
    </location>
</feature>
<dbReference type="InterPro" id="IPR027417">
    <property type="entry name" value="P-loop_NTPase"/>
</dbReference>
<evidence type="ECO:0000256" key="5">
    <source>
        <dbReference type="ARBA" id="ARBA00022840"/>
    </source>
</evidence>
<dbReference type="PANTHER" id="PTHR24221:SF503">
    <property type="entry name" value="MITOCHONDRIAL POTASSIUM CHANNEL ATP-BINDING SUBUNIT"/>
    <property type="match status" value="1"/>
</dbReference>
<dbReference type="RefSeq" id="XP_018692767.1">
    <property type="nucleotide sequence ID" value="XM_018838207.1"/>
</dbReference>
<dbReference type="SUPFAM" id="SSF52540">
    <property type="entry name" value="P-loop containing nucleoside triphosphate hydrolases"/>
    <property type="match status" value="1"/>
</dbReference>
<dbReference type="GO" id="GO:0016887">
    <property type="term" value="F:ATP hydrolysis activity"/>
    <property type="evidence" value="ECO:0007669"/>
    <property type="project" value="InterPro"/>
</dbReference>
<accession>A0A178ZHY8</accession>
<feature type="domain" description="ABC transporter" evidence="11">
    <location>
        <begin position="555"/>
        <end position="789"/>
    </location>
</feature>
<feature type="compositionally biased region" description="Polar residues" evidence="9">
    <location>
        <begin position="1111"/>
        <end position="1122"/>
    </location>
</feature>
<reference evidence="13 14" key="1">
    <citation type="submission" date="2016-04" db="EMBL/GenBank/DDBJ databases">
        <title>Draft genome of Fonsecaea erecta CBS 125763.</title>
        <authorList>
            <person name="Weiss V.A."/>
            <person name="Vicente V.A."/>
            <person name="Raittz R.T."/>
            <person name="Moreno L.F."/>
            <person name="De Souza E.M."/>
            <person name="Pedrosa F.O."/>
            <person name="Steffens M.B."/>
            <person name="Faoro H."/>
            <person name="Tadra-Sfeir M.Z."/>
            <person name="Najafzadeh M.J."/>
            <person name="Felipe M.S."/>
            <person name="Teixeira M."/>
            <person name="Sun J."/>
            <person name="Xi L."/>
            <person name="Gomes R."/>
            <person name="De Azevedo C.M."/>
            <person name="Salgado C.G."/>
            <person name="Da Silva M.B."/>
            <person name="Nascimento M.F."/>
            <person name="Queiroz-Telles F."/>
            <person name="Attili D.S."/>
            <person name="Gorbushina A."/>
        </authorList>
    </citation>
    <scope>NUCLEOTIDE SEQUENCE [LARGE SCALE GENOMIC DNA]</scope>
    <source>
        <strain evidence="13 14">CBS 125763</strain>
    </source>
</reference>
<name>A0A178ZHY8_9EURO</name>
<keyword evidence="4" id="KW-0547">Nucleotide-binding</keyword>
<dbReference type="AlphaFoldDB" id="A0A178ZHY8"/>
<feature type="compositionally biased region" description="Basic and acidic residues" evidence="9">
    <location>
        <begin position="1000"/>
        <end position="1010"/>
    </location>
</feature>
<dbReference type="InterPro" id="IPR017871">
    <property type="entry name" value="ABC_transporter-like_CS"/>
</dbReference>
<evidence type="ECO:0000259" key="11">
    <source>
        <dbReference type="PROSITE" id="PS50893"/>
    </source>
</evidence>
<feature type="transmembrane region" description="Helical" evidence="10">
    <location>
        <begin position="83"/>
        <end position="102"/>
    </location>
</feature>
<keyword evidence="14" id="KW-1185">Reference proteome</keyword>
<feature type="domain" description="ABC transmembrane type-1" evidence="12">
    <location>
        <begin position="242"/>
        <end position="521"/>
    </location>
</feature>
<comment type="similarity">
    <text evidence="8">Belongs to the ABC transporter superfamily. ABCB family. Heavy Metal importer (TC 3.A.1.210) subfamily.</text>
</comment>
<evidence type="ECO:0000256" key="7">
    <source>
        <dbReference type="ARBA" id="ARBA00023136"/>
    </source>
</evidence>
<evidence type="ECO:0000256" key="1">
    <source>
        <dbReference type="ARBA" id="ARBA00004141"/>
    </source>
</evidence>
<keyword evidence="6 10" id="KW-1133">Transmembrane helix</keyword>
<protein>
    <recommendedName>
        <fullName evidence="15">ABC transporter</fullName>
    </recommendedName>
</protein>
<dbReference type="SMART" id="SM00382">
    <property type="entry name" value="AAA"/>
    <property type="match status" value="1"/>
</dbReference>
<dbReference type="EMBL" id="LVYI01000005">
    <property type="protein sequence ID" value="OAP59400.1"/>
    <property type="molecule type" value="Genomic_DNA"/>
</dbReference>
<dbReference type="InterPro" id="IPR036640">
    <property type="entry name" value="ABC1_TM_sf"/>
</dbReference>
<dbReference type="FunFam" id="3.40.50.300:FF:000287">
    <property type="entry name" value="Multidrug ABC transporter ATP-binding protein"/>
    <property type="match status" value="1"/>
</dbReference>
<feature type="transmembrane region" description="Helical" evidence="10">
    <location>
        <begin position="53"/>
        <end position="71"/>
    </location>
</feature>
<dbReference type="Gene3D" id="3.40.50.300">
    <property type="entry name" value="P-loop containing nucleotide triphosphate hydrolases"/>
    <property type="match status" value="1"/>
</dbReference>
<evidence type="ECO:0000259" key="12">
    <source>
        <dbReference type="PROSITE" id="PS50929"/>
    </source>
</evidence>
<feature type="transmembrane region" description="Helical" evidence="10">
    <location>
        <begin position="114"/>
        <end position="134"/>
    </location>
</feature>
<dbReference type="PANTHER" id="PTHR24221">
    <property type="entry name" value="ATP-BINDING CASSETTE SUB-FAMILY B"/>
    <property type="match status" value="1"/>
</dbReference>
<keyword evidence="7 10" id="KW-0472">Membrane</keyword>
<sequence length="1136" mass="126177">MLSYALHGSPFILRVFQVLTIVASSTFFAVATIASSFSGAKEPKEGNLRKFQISLACIAASLSSAEAVIDLKRSDTYQISDPDAVYALFLTLIWLVLLLNLIGTPTITSYPHLGTWSVLLVCQGTVFALSLPGTSSKDKQLFARSLLQGLQLAVEIGLIGDGLLLWFVHQKKNIANEDETRPLLDNESSPSSSDLNNEARENEEADRLRVRNRPLWQYLASFKLFVPYMYPRSSKLRLYFGGMCITSVLTRIVTIALPLSLGIVVNGLGEMIPWKTIALYVLLTLMLSHAGFPLFETWLSWRVSTDLVVALQRHCYSHIMNLSADFHDSKRSSIIWQTMHQGQDVIDLLHDTLFRFLPTIIDLTSAIVVLTCLFGLYMTFIIATMVVLFYWMTFKALGRKRAMRRSWLDAYHEQYYQMSESTLNWSTVCQFGRIPYEIQKYSEKGDITRNRMLLWWFYEFWTRGLRHLVPCISFVSACSVAALQIAHGQRKIGDFVVLITYWAQLTGPLSTLAGELSRVAEKLVNAEKLVAILEKQPRIQDLPDAQSFVFLGGAVQFENVSFSYDGKRQVIKGITFRAAPGKTIALVGQTGGGKSTILKLLFRFYDPDQGRVLIDGQDIRHIKMETFRKHIAMVPQNPVVFNMSVLENIKYPDIDCTDEEVIGACKSAALHEKIMSFTNGYQEKVGERGTKLSGGELQRLAIARAILKKGNLLLLDEATSSVDSITEKKIQSSIRQLCAGKTAFVIAHRLSTVIHADHILVIEDGQITESGTHDTLIKQNGPYSELWHSQLRLQAEEGELRYRSRSPQKKDTLVLINDIDAGEHESRLLIKDTSRGIKEEDAERKDPESTSDTSCIREQQHRSHQASHHAVDSRDRTNAKALAHMMGRILSRSKSPGKSGSSESGLNPDARTFRPRRLQDANQGISFSVGQPRVASGNHLGNPVGGFSAPARPQTIFSNQENNIKWSAVKVPRDSPGVVLEPESPFLFPLKRKWAGQGREALDSSGEHSADSTGEIHVGSPELKSDQPEVEGSRALPGNARRRLTASEPSPHSIDIEEESDDSSADSNVLQSARYSRLPQPSCRRSLSAIEKRAGQSNEGEVIYVKGTGAPANTGSTSSAIPTPTPHLRVPANSPA</sequence>
<comment type="caution">
    <text evidence="13">The sequence shown here is derived from an EMBL/GenBank/DDBJ whole genome shotgun (WGS) entry which is preliminary data.</text>
</comment>
<dbReference type="InterPro" id="IPR003439">
    <property type="entry name" value="ABC_transporter-like_ATP-bd"/>
</dbReference>
<keyword evidence="5" id="KW-0067">ATP-binding</keyword>
<dbReference type="PROSITE" id="PS50929">
    <property type="entry name" value="ABC_TM1F"/>
    <property type="match status" value="1"/>
</dbReference>
<evidence type="ECO:0000256" key="9">
    <source>
        <dbReference type="SAM" id="MobiDB-lite"/>
    </source>
</evidence>
<feature type="region of interest" description="Disordered" evidence="9">
    <location>
        <begin position="179"/>
        <end position="205"/>
    </location>
</feature>
<dbReference type="Pfam" id="PF00664">
    <property type="entry name" value="ABC_membrane"/>
    <property type="match status" value="1"/>
</dbReference>
<feature type="region of interest" description="Disordered" evidence="9">
    <location>
        <begin position="929"/>
        <end position="953"/>
    </location>
</feature>
<evidence type="ECO:0000256" key="8">
    <source>
        <dbReference type="ARBA" id="ARBA00024363"/>
    </source>
</evidence>
<feature type="transmembrane region" description="Helical" evidence="10">
    <location>
        <begin position="12"/>
        <end position="33"/>
    </location>
</feature>
<dbReference type="SUPFAM" id="SSF90123">
    <property type="entry name" value="ABC transporter transmembrane region"/>
    <property type="match status" value="1"/>
</dbReference>
<feature type="transmembrane region" description="Helical" evidence="10">
    <location>
        <begin position="238"/>
        <end position="265"/>
    </location>
</feature>
<dbReference type="STRING" id="1367422.A0A178ZHY8"/>
<evidence type="ECO:0000256" key="2">
    <source>
        <dbReference type="ARBA" id="ARBA00022448"/>
    </source>
</evidence>
<dbReference type="GO" id="GO:0005524">
    <property type="term" value="F:ATP binding"/>
    <property type="evidence" value="ECO:0007669"/>
    <property type="project" value="UniProtKB-KW"/>
</dbReference>
<comment type="subcellular location">
    <subcellularLocation>
        <location evidence="1">Membrane</location>
        <topology evidence="1">Multi-pass membrane protein</topology>
    </subcellularLocation>
</comment>
<dbReference type="Proteomes" id="UP000078343">
    <property type="component" value="Unassembled WGS sequence"/>
</dbReference>
<dbReference type="GO" id="GO:0140359">
    <property type="term" value="F:ABC-type transporter activity"/>
    <property type="evidence" value="ECO:0007669"/>
    <property type="project" value="InterPro"/>
</dbReference>
<organism evidence="13 14">
    <name type="scientific">Fonsecaea erecta</name>
    <dbReference type="NCBI Taxonomy" id="1367422"/>
    <lineage>
        <taxon>Eukaryota</taxon>
        <taxon>Fungi</taxon>
        <taxon>Dikarya</taxon>
        <taxon>Ascomycota</taxon>
        <taxon>Pezizomycotina</taxon>
        <taxon>Eurotiomycetes</taxon>
        <taxon>Chaetothyriomycetidae</taxon>
        <taxon>Chaetothyriales</taxon>
        <taxon>Herpotrichiellaceae</taxon>
        <taxon>Fonsecaea</taxon>
    </lineage>
</organism>
<dbReference type="PROSITE" id="PS00211">
    <property type="entry name" value="ABC_TRANSPORTER_1"/>
    <property type="match status" value="1"/>
</dbReference>
<feature type="compositionally biased region" description="Low complexity" evidence="9">
    <location>
        <begin position="892"/>
        <end position="905"/>
    </location>
</feature>
<feature type="transmembrane region" description="Helical" evidence="10">
    <location>
        <begin position="146"/>
        <end position="168"/>
    </location>
</feature>